<evidence type="ECO:0000256" key="8">
    <source>
        <dbReference type="SAM" id="Coils"/>
    </source>
</evidence>
<accession>A0A7K6E130</accession>
<sequence>VKKRQIAVEELKSSYETVSNENKNITENKCLEIDKVRGKMEADLKKLEHVCDSLKAAEEKQEKLMSWERIRAEKCKTLRELEVQVDNHRVASMGNISLEEEKYNIQKKYDHLKRQLGEVEFKNEGLACQLRNVDESLQCSKLQLEEKIAEYNALTGQHQSALEERRKMVVTEEQEKMSYKEKAFQTKLQLLEAEVRQQQEEKNQLLCLFHHNEKHREVHLKELENRLQKSENMNQSIQNYVQFLKDAYVTIFG</sequence>
<feature type="non-terminal residue" evidence="9">
    <location>
        <position position="1"/>
    </location>
</feature>
<evidence type="ECO:0000256" key="1">
    <source>
        <dbReference type="ARBA" id="ARBA00004114"/>
    </source>
</evidence>
<dbReference type="GO" id="GO:0005813">
    <property type="term" value="C:centrosome"/>
    <property type="evidence" value="ECO:0007669"/>
    <property type="project" value="TreeGrafter"/>
</dbReference>
<feature type="coiled-coil region" evidence="8">
    <location>
        <begin position="8"/>
        <end position="64"/>
    </location>
</feature>
<dbReference type="PANTHER" id="PTHR23162">
    <property type="entry name" value="OUTER DENSE FIBER OF SPERM TAILS 2"/>
    <property type="match status" value="1"/>
</dbReference>
<evidence type="ECO:0000256" key="5">
    <source>
        <dbReference type="ARBA" id="ARBA00023054"/>
    </source>
</evidence>
<keyword evidence="7" id="KW-0966">Cell projection</keyword>
<dbReference type="InterPro" id="IPR026099">
    <property type="entry name" value="Odf2-rel"/>
</dbReference>
<evidence type="ECO:0000256" key="4">
    <source>
        <dbReference type="ARBA" id="ARBA00022490"/>
    </source>
</evidence>
<dbReference type="PANTHER" id="PTHR23162:SF7">
    <property type="entry name" value="PROTEIN BCAP"/>
    <property type="match status" value="1"/>
</dbReference>
<organism evidence="9 10">
    <name type="scientific">Grantiella picta</name>
    <dbReference type="NCBI Taxonomy" id="266360"/>
    <lineage>
        <taxon>Eukaryota</taxon>
        <taxon>Metazoa</taxon>
        <taxon>Chordata</taxon>
        <taxon>Craniata</taxon>
        <taxon>Vertebrata</taxon>
        <taxon>Euteleostomi</taxon>
        <taxon>Archelosauria</taxon>
        <taxon>Archosauria</taxon>
        <taxon>Dinosauria</taxon>
        <taxon>Saurischia</taxon>
        <taxon>Theropoda</taxon>
        <taxon>Coelurosauria</taxon>
        <taxon>Aves</taxon>
        <taxon>Neognathae</taxon>
        <taxon>Neoaves</taxon>
        <taxon>Telluraves</taxon>
        <taxon>Australaves</taxon>
        <taxon>Passeriformes</taxon>
        <taxon>Meliphagoidea</taxon>
        <taxon>Meliphagidae</taxon>
        <taxon>Grantiella</taxon>
    </lineage>
</organism>
<evidence type="ECO:0000313" key="9">
    <source>
        <dbReference type="EMBL" id="NWV32277.1"/>
    </source>
</evidence>
<feature type="non-terminal residue" evidence="9">
    <location>
        <position position="253"/>
    </location>
</feature>
<dbReference type="EMBL" id="VZRM01001324">
    <property type="protein sequence ID" value="NWV32277.1"/>
    <property type="molecule type" value="Genomic_DNA"/>
</dbReference>
<dbReference type="GO" id="GO:0005814">
    <property type="term" value="C:centriole"/>
    <property type="evidence" value="ECO:0007669"/>
    <property type="project" value="UniProtKB-SubCell"/>
</dbReference>
<evidence type="ECO:0000256" key="6">
    <source>
        <dbReference type="ARBA" id="ARBA00023212"/>
    </source>
</evidence>
<dbReference type="GO" id="GO:0036064">
    <property type="term" value="C:ciliary basal body"/>
    <property type="evidence" value="ECO:0007669"/>
    <property type="project" value="TreeGrafter"/>
</dbReference>
<evidence type="ECO:0000256" key="2">
    <source>
        <dbReference type="ARBA" id="ARBA00004138"/>
    </source>
</evidence>
<keyword evidence="6" id="KW-0206">Cytoskeleton</keyword>
<comment type="caution">
    <text evidence="9">The sequence shown here is derived from an EMBL/GenBank/DDBJ whole genome shotgun (WGS) entry which is preliminary data.</text>
</comment>
<evidence type="ECO:0000313" key="10">
    <source>
        <dbReference type="Proteomes" id="UP000575029"/>
    </source>
</evidence>
<protein>
    <submittedName>
        <fullName evidence="9">ODF2L protein</fullName>
    </submittedName>
</protein>
<comment type="similarity">
    <text evidence="3">Belongs to the ODF2 family.</text>
</comment>
<evidence type="ECO:0000256" key="7">
    <source>
        <dbReference type="ARBA" id="ARBA00023273"/>
    </source>
</evidence>
<evidence type="ECO:0000256" key="3">
    <source>
        <dbReference type="ARBA" id="ARBA00009316"/>
    </source>
</evidence>
<dbReference type="GO" id="GO:1902018">
    <property type="term" value="P:negative regulation of cilium assembly"/>
    <property type="evidence" value="ECO:0007669"/>
    <property type="project" value="TreeGrafter"/>
</dbReference>
<comment type="subcellular location">
    <subcellularLocation>
        <location evidence="2">Cell projection</location>
        <location evidence="2">Cilium</location>
    </subcellularLocation>
    <subcellularLocation>
        <location evidence="1">Cytoplasm</location>
        <location evidence="1">Cytoskeleton</location>
        <location evidence="1">Microtubule organizing center</location>
        <location evidence="1">Centrosome</location>
        <location evidence="1">Centriole</location>
    </subcellularLocation>
</comment>
<dbReference type="Proteomes" id="UP000575029">
    <property type="component" value="Unassembled WGS sequence"/>
</dbReference>
<feature type="coiled-coil region" evidence="8">
    <location>
        <begin position="144"/>
        <end position="240"/>
    </location>
</feature>
<keyword evidence="4" id="KW-0963">Cytoplasm</keyword>
<gene>
    <name evidence="9" type="primary">Odf2l</name>
    <name evidence="9" type="ORF">GRAPIC_R01186</name>
</gene>
<name>A0A7K6E130_9PASS</name>
<keyword evidence="5 8" id="KW-0175">Coiled coil</keyword>
<dbReference type="AlphaFoldDB" id="A0A7K6E130"/>
<keyword evidence="10" id="KW-1185">Reference proteome</keyword>
<reference evidence="9 10" key="1">
    <citation type="submission" date="2019-09" db="EMBL/GenBank/DDBJ databases">
        <title>Bird 10,000 Genomes (B10K) Project - Family phase.</title>
        <authorList>
            <person name="Zhang G."/>
        </authorList>
    </citation>
    <scope>NUCLEOTIDE SEQUENCE [LARGE SCALE GENOMIC DNA]</scope>
    <source>
        <strain evidence="9">B10K-DU-029-50</strain>
        <tissue evidence="9">Heart</tissue>
    </source>
</reference>
<proteinExistence type="inferred from homology"/>